<keyword evidence="6" id="KW-0963">Cytoplasm</keyword>
<organism evidence="7 8">
    <name type="scientific">Aquipuribacter hungaricus</name>
    <dbReference type="NCBI Taxonomy" id="545624"/>
    <lineage>
        <taxon>Bacteria</taxon>
        <taxon>Bacillati</taxon>
        <taxon>Actinomycetota</taxon>
        <taxon>Actinomycetes</taxon>
        <taxon>Micrococcales</taxon>
        <taxon>Intrasporangiaceae</taxon>
        <taxon>Aquipuribacter</taxon>
    </lineage>
</organism>
<feature type="binding site" evidence="6">
    <location>
        <begin position="48"/>
        <end position="50"/>
    </location>
    <ligand>
        <name>S-adenosyl-L-methionine</name>
        <dbReference type="ChEBI" id="CHEBI:59789"/>
    </ligand>
</feature>
<dbReference type="PANTHER" id="PTHR11265:SF0">
    <property type="entry name" value="12S RRNA N4-METHYLCYTIDINE METHYLTRANSFERASE"/>
    <property type="match status" value="1"/>
</dbReference>
<dbReference type="Gene3D" id="3.40.50.150">
    <property type="entry name" value="Vaccinia Virus protein VP39"/>
    <property type="match status" value="1"/>
</dbReference>
<dbReference type="EC" id="2.1.1.199" evidence="6"/>
<keyword evidence="5 6" id="KW-0949">S-adenosyl-L-methionine</keyword>
<evidence type="ECO:0000256" key="6">
    <source>
        <dbReference type="HAMAP-Rule" id="MF_01007"/>
    </source>
</evidence>
<proteinExistence type="inferred from homology"/>
<protein>
    <recommendedName>
        <fullName evidence="6">Ribosomal RNA small subunit methyltransferase H</fullName>
        <ecNumber evidence="6">2.1.1.199</ecNumber>
    </recommendedName>
    <alternativeName>
        <fullName evidence="6">16S rRNA m(4)C1402 methyltransferase</fullName>
    </alternativeName>
    <alternativeName>
        <fullName evidence="6">rRNA (cytosine-N(4)-)-methyltransferase RsmH</fullName>
    </alternativeName>
</protein>
<dbReference type="CDD" id="cd02440">
    <property type="entry name" value="AdoMet_MTases"/>
    <property type="match status" value="1"/>
</dbReference>
<sequence length="323" mass="34354">MTDDPESPDEVAGSASHVPVMLDRCVDLLLPALQHEGAVAVDGTLGLGGHTDALLRRAPLARVVGVDRDPVALAEAGRRLAGHGDRFLAVGAVHDDVDDVLAAAGTDQVDGVLLDLGVSSMQLDVDERGFSYSRDTPLDMRMGDEGMTAADVLNTYDPRALVRLMRSHSDEKFADRIARAVVAARAVEPFTTSGRLVELVYDAVPAAARRTGGHPAKRLFQALRIEVNDEIAGLARALPAWLEALAPGGVMVVLSYHSGEDRLVKRAFAAVTTVDAPHGLPVEPAPAPYELLVRGAVKATPEEIDENPRAASVRLRAVRRRSA</sequence>
<keyword evidence="8" id="KW-1185">Reference proteome</keyword>
<dbReference type="PIRSF" id="PIRSF004486">
    <property type="entry name" value="MraW"/>
    <property type="match status" value="1"/>
</dbReference>
<feature type="binding site" evidence="6">
    <location>
        <position position="122"/>
    </location>
    <ligand>
        <name>S-adenosyl-L-methionine</name>
        <dbReference type="ChEBI" id="CHEBI:59789"/>
    </ligand>
</feature>
<dbReference type="GO" id="GO:0008168">
    <property type="term" value="F:methyltransferase activity"/>
    <property type="evidence" value="ECO:0007669"/>
    <property type="project" value="UniProtKB-KW"/>
</dbReference>
<comment type="function">
    <text evidence="6">Specifically methylates the N4 position of cytidine in position 1402 (C1402) of 16S rRNA.</text>
</comment>
<gene>
    <name evidence="6 7" type="primary">rsmH</name>
    <name evidence="7" type="ORF">ACFOLH_08760</name>
</gene>
<dbReference type="NCBIfam" id="TIGR00006">
    <property type="entry name" value="16S rRNA (cytosine(1402)-N(4))-methyltransferase RsmH"/>
    <property type="match status" value="1"/>
</dbReference>
<evidence type="ECO:0000256" key="5">
    <source>
        <dbReference type="ARBA" id="ARBA00022691"/>
    </source>
</evidence>
<dbReference type="PANTHER" id="PTHR11265">
    <property type="entry name" value="S-ADENOSYL-METHYLTRANSFERASE MRAW"/>
    <property type="match status" value="1"/>
</dbReference>
<dbReference type="Gene3D" id="1.10.150.170">
    <property type="entry name" value="Putative methyltransferase TM0872, insert domain"/>
    <property type="match status" value="1"/>
</dbReference>
<keyword evidence="2 6" id="KW-0698">rRNA processing</keyword>
<accession>A0ABV7WHS5</accession>
<keyword evidence="4 6" id="KW-0808">Transferase</keyword>
<dbReference type="RefSeq" id="WP_340295098.1">
    <property type="nucleotide sequence ID" value="NZ_JBBEOI010000206.1"/>
</dbReference>
<dbReference type="SUPFAM" id="SSF53335">
    <property type="entry name" value="S-adenosyl-L-methionine-dependent methyltransferases"/>
    <property type="match status" value="1"/>
</dbReference>
<comment type="catalytic activity">
    <reaction evidence="6">
        <text>cytidine(1402) in 16S rRNA + S-adenosyl-L-methionine = N(4)-methylcytidine(1402) in 16S rRNA + S-adenosyl-L-homocysteine + H(+)</text>
        <dbReference type="Rhea" id="RHEA:42928"/>
        <dbReference type="Rhea" id="RHEA-COMP:10286"/>
        <dbReference type="Rhea" id="RHEA-COMP:10287"/>
        <dbReference type="ChEBI" id="CHEBI:15378"/>
        <dbReference type="ChEBI" id="CHEBI:57856"/>
        <dbReference type="ChEBI" id="CHEBI:59789"/>
        <dbReference type="ChEBI" id="CHEBI:74506"/>
        <dbReference type="ChEBI" id="CHEBI:82748"/>
        <dbReference type="EC" id="2.1.1.199"/>
    </reaction>
</comment>
<evidence type="ECO:0000313" key="8">
    <source>
        <dbReference type="Proteomes" id="UP001595685"/>
    </source>
</evidence>
<dbReference type="HAMAP" id="MF_01007">
    <property type="entry name" value="16SrRNA_methyltr_H"/>
    <property type="match status" value="1"/>
</dbReference>
<keyword evidence="3 6" id="KW-0489">Methyltransferase</keyword>
<dbReference type="InterPro" id="IPR023397">
    <property type="entry name" value="SAM-dep_MeTrfase_MraW_recog"/>
</dbReference>
<evidence type="ECO:0000256" key="2">
    <source>
        <dbReference type="ARBA" id="ARBA00022552"/>
    </source>
</evidence>
<reference evidence="8" key="1">
    <citation type="journal article" date="2019" name="Int. J. Syst. Evol. Microbiol.">
        <title>The Global Catalogue of Microorganisms (GCM) 10K type strain sequencing project: providing services to taxonomists for standard genome sequencing and annotation.</title>
        <authorList>
            <consortium name="The Broad Institute Genomics Platform"/>
            <consortium name="The Broad Institute Genome Sequencing Center for Infectious Disease"/>
            <person name="Wu L."/>
            <person name="Ma J."/>
        </authorList>
    </citation>
    <scope>NUCLEOTIDE SEQUENCE [LARGE SCALE GENOMIC DNA]</scope>
    <source>
        <strain evidence="8">NCAIM B.02333</strain>
    </source>
</reference>
<dbReference type="Pfam" id="PF01795">
    <property type="entry name" value="Methyltransf_5"/>
    <property type="match status" value="1"/>
</dbReference>
<dbReference type="InterPro" id="IPR029063">
    <property type="entry name" value="SAM-dependent_MTases_sf"/>
</dbReference>
<dbReference type="GO" id="GO:0032259">
    <property type="term" value="P:methylation"/>
    <property type="evidence" value="ECO:0007669"/>
    <property type="project" value="UniProtKB-KW"/>
</dbReference>
<feature type="binding site" evidence="6">
    <location>
        <position position="67"/>
    </location>
    <ligand>
        <name>S-adenosyl-L-methionine</name>
        <dbReference type="ChEBI" id="CHEBI:59789"/>
    </ligand>
</feature>
<comment type="caution">
    <text evidence="7">The sequence shown here is derived from an EMBL/GenBank/DDBJ whole genome shotgun (WGS) entry which is preliminary data.</text>
</comment>
<feature type="binding site" evidence="6">
    <location>
        <position position="115"/>
    </location>
    <ligand>
        <name>S-adenosyl-L-methionine</name>
        <dbReference type="ChEBI" id="CHEBI:59789"/>
    </ligand>
</feature>
<dbReference type="Proteomes" id="UP001595685">
    <property type="component" value="Unassembled WGS sequence"/>
</dbReference>
<comment type="subcellular location">
    <subcellularLocation>
        <location evidence="6">Cytoplasm</location>
    </subcellularLocation>
</comment>
<dbReference type="SUPFAM" id="SSF81799">
    <property type="entry name" value="Putative methyltransferase TM0872, insert domain"/>
    <property type="match status" value="1"/>
</dbReference>
<comment type="similarity">
    <text evidence="1 6">Belongs to the methyltransferase superfamily. RsmH family.</text>
</comment>
<evidence type="ECO:0000256" key="1">
    <source>
        <dbReference type="ARBA" id="ARBA00010396"/>
    </source>
</evidence>
<dbReference type="InterPro" id="IPR002903">
    <property type="entry name" value="RsmH"/>
</dbReference>
<dbReference type="EMBL" id="JBHRWW010000004">
    <property type="protein sequence ID" value="MFC3688432.1"/>
    <property type="molecule type" value="Genomic_DNA"/>
</dbReference>
<comment type="caution">
    <text evidence="6">Lacks conserved residue(s) required for the propagation of feature annotation.</text>
</comment>
<name>A0ABV7WHS5_9MICO</name>
<evidence type="ECO:0000256" key="3">
    <source>
        <dbReference type="ARBA" id="ARBA00022603"/>
    </source>
</evidence>
<evidence type="ECO:0000313" key="7">
    <source>
        <dbReference type="EMBL" id="MFC3688432.1"/>
    </source>
</evidence>
<evidence type="ECO:0000256" key="4">
    <source>
        <dbReference type="ARBA" id="ARBA00022679"/>
    </source>
</evidence>